<feature type="compositionally biased region" description="Basic and acidic residues" evidence="1">
    <location>
        <begin position="317"/>
        <end position="330"/>
    </location>
</feature>
<dbReference type="Proteomes" id="UP001194469">
    <property type="component" value="Unassembled WGS sequence"/>
</dbReference>
<name>A0ABS0J1U1_9BACT</name>
<feature type="region of interest" description="Disordered" evidence="1">
    <location>
        <begin position="310"/>
        <end position="330"/>
    </location>
</feature>
<comment type="caution">
    <text evidence="2">The sequence shown here is derived from an EMBL/GenBank/DDBJ whole genome shotgun (WGS) entry which is preliminary data.</text>
</comment>
<dbReference type="EMBL" id="VRYY01000111">
    <property type="protein sequence ID" value="MBG3876398.1"/>
    <property type="molecule type" value="Genomic_DNA"/>
</dbReference>
<proteinExistence type="predicted"/>
<sequence length="330" mass="36079">MADTSGLTVQGSGSTHLPEERDMHPCILLKIMIGAFAMILLSSGGTLSNTLQQNIPSDNNVSNLIQDRAHADTHDNKPILYAGATSNTSKSAQPSANPQAHKKFDIMGVVIPSQRDNASLTLIKNAQINTFKISGTVRGGGYETSSLNFGIRGDNETSEYKERIYGVCSVADTDELIAISRFVSFNKGHRPTKDVLLNQFIEKYGEPIHGPKIDSVNSHYYWTINTDDKYLGRSVNNLQDAIERVMEMAEGQYNASISTLSGAGTVLHVRISTELMGPGKDTIADRLYYAIVDFPRAVKSYNHLRSTLESGANQTRQQEKAKAEAVKPAI</sequence>
<evidence type="ECO:0000313" key="2">
    <source>
        <dbReference type="EMBL" id="MBG3876398.1"/>
    </source>
</evidence>
<reference evidence="2 3" key="1">
    <citation type="submission" date="2019-08" db="EMBL/GenBank/DDBJ databases">
        <authorList>
            <person name="Luo N."/>
        </authorList>
    </citation>
    <scope>NUCLEOTIDE SEQUENCE [LARGE SCALE GENOMIC DNA]</scope>
    <source>
        <strain evidence="2 3">NCIMB 9442</strain>
    </source>
</reference>
<evidence type="ECO:0000256" key="1">
    <source>
        <dbReference type="SAM" id="MobiDB-lite"/>
    </source>
</evidence>
<organism evidence="2 3">
    <name type="scientific">Nitratidesulfovibrio oxamicus</name>
    <dbReference type="NCBI Taxonomy" id="32016"/>
    <lineage>
        <taxon>Bacteria</taxon>
        <taxon>Pseudomonadati</taxon>
        <taxon>Thermodesulfobacteriota</taxon>
        <taxon>Desulfovibrionia</taxon>
        <taxon>Desulfovibrionales</taxon>
        <taxon>Desulfovibrionaceae</taxon>
        <taxon>Nitratidesulfovibrio</taxon>
    </lineage>
</organism>
<dbReference type="RefSeq" id="WP_196608554.1">
    <property type="nucleotide sequence ID" value="NZ_VRYY01000111.1"/>
</dbReference>
<protein>
    <submittedName>
        <fullName evidence="2">Uncharacterized protein</fullName>
    </submittedName>
</protein>
<gene>
    <name evidence="2" type="ORF">FVW20_04990</name>
</gene>
<accession>A0ABS0J1U1</accession>
<keyword evidence="3" id="KW-1185">Reference proteome</keyword>
<evidence type="ECO:0000313" key="3">
    <source>
        <dbReference type="Proteomes" id="UP001194469"/>
    </source>
</evidence>